<dbReference type="RefSeq" id="WP_241551099.1">
    <property type="nucleotide sequence ID" value="NZ_JANCNS010000002.1"/>
</dbReference>
<dbReference type="Proteomes" id="UP001155280">
    <property type="component" value="Unassembled WGS sequence"/>
</dbReference>
<evidence type="ECO:0000256" key="1">
    <source>
        <dbReference type="SAM" id="SignalP"/>
    </source>
</evidence>
<name>A0A9X2KXV5_9FLAO</name>
<protein>
    <recommendedName>
        <fullName evidence="4">Por secretion system C-terminal sorting domain-containing protein</fullName>
    </recommendedName>
</protein>
<dbReference type="EMBL" id="JANCNS010000002">
    <property type="protein sequence ID" value="MCP9200308.1"/>
    <property type="molecule type" value="Genomic_DNA"/>
</dbReference>
<comment type="caution">
    <text evidence="2">The sequence shown here is derived from an EMBL/GenBank/DDBJ whole genome shotgun (WGS) entry which is preliminary data.</text>
</comment>
<gene>
    <name evidence="2" type="ORF">MKO06_10335</name>
</gene>
<dbReference type="AlphaFoldDB" id="A0A9X2KXV5"/>
<keyword evidence="3" id="KW-1185">Reference proteome</keyword>
<sequence>MKKSKKTLVTCLMLLFIFSLKASDEMNLKISENENLIVEMKKTEPNAILSLLNQEGEVIFKDRFFGDSIYTRKLKFEELPDGEYTLVLDKTFSTSNSVIKKSKAGLELGLESVTFKPTFKIEGQKVNLYLANPEQLNLYVQIFDSEGVEVGNFRCKDQVMKKTLDFSRVPAGSYTVKVKTPQDEFTKEVEI</sequence>
<feature type="chain" id="PRO_5040848603" description="Por secretion system C-terminal sorting domain-containing protein" evidence="1">
    <location>
        <begin position="23"/>
        <end position="191"/>
    </location>
</feature>
<feature type="signal peptide" evidence="1">
    <location>
        <begin position="1"/>
        <end position="22"/>
    </location>
</feature>
<organism evidence="2 3">
    <name type="scientific">Christiangramia oceanisediminis</name>
    <dbReference type="NCBI Taxonomy" id="2920386"/>
    <lineage>
        <taxon>Bacteria</taxon>
        <taxon>Pseudomonadati</taxon>
        <taxon>Bacteroidota</taxon>
        <taxon>Flavobacteriia</taxon>
        <taxon>Flavobacteriales</taxon>
        <taxon>Flavobacteriaceae</taxon>
        <taxon>Christiangramia</taxon>
    </lineage>
</organism>
<evidence type="ECO:0008006" key="4">
    <source>
        <dbReference type="Google" id="ProtNLM"/>
    </source>
</evidence>
<evidence type="ECO:0000313" key="2">
    <source>
        <dbReference type="EMBL" id="MCP9200308.1"/>
    </source>
</evidence>
<keyword evidence="1" id="KW-0732">Signal</keyword>
<reference evidence="2" key="1">
    <citation type="submission" date="2022-07" db="EMBL/GenBank/DDBJ databases">
        <title>Gramela sediminis sp. nov., isolated from deep-sea sediment of the Indian Ocean.</title>
        <authorList>
            <person name="Shi H."/>
        </authorList>
    </citation>
    <scope>NUCLEOTIDE SEQUENCE</scope>
    <source>
        <strain evidence="2">GC03-9</strain>
    </source>
</reference>
<proteinExistence type="predicted"/>
<evidence type="ECO:0000313" key="3">
    <source>
        <dbReference type="Proteomes" id="UP001155280"/>
    </source>
</evidence>
<accession>A0A9X2KXV5</accession>